<dbReference type="Proteomes" id="UP000565576">
    <property type="component" value="Unassembled WGS sequence"/>
</dbReference>
<dbReference type="Gene3D" id="3.40.50.2000">
    <property type="entry name" value="Glycogen Phosphorylase B"/>
    <property type="match status" value="2"/>
</dbReference>
<evidence type="ECO:0000259" key="1">
    <source>
        <dbReference type="Pfam" id="PF00534"/>
    </source>
</evidence>
<dbReference type="Pfam" id="PF13579">
    <property type="entry name" value="Glyco_trans_4_4"/>
    <property type="match status" value="1"/>
</dbReference>
<reference evidence="3 4" key="1">
    <citation type="submission" date="2020-08" db="EMBL/GenBank/DDBJ databases">
        <title>Genomic Encyclopedia of Type Strains, Phase IV (KMG-V): Genome sequencing to study the core and pangenomes of soil and plant-associated prokaryotes.</title>
        <authorList>
            <person name="Whitman W."/>
        </authorList>
    </citation>
    <scope>NUCLEOTIDE SEQUENCE [LARGE SCALE GENOMIC DNA]</scope>
    <source>
        <strain evidence="3 4">SEMIA 4060</strain>
    </source>
</reference>
<evidence type="ECO:0000313" key="4">
    <source>
        <dbReference type="Proteomes" id="UP000565576"/>
    </source>
</evidence>
<dbReference type="InterPro" id="IPR028098">
    <property type="entry name" value="Glyco_trans_4-like_N"/>
</dbReference>
<dbReference type="GO" id="GO:0016757">
    <property type="term" value="F:glycosyltransferase activity"/>
    <property type="evidence" value="ECO:0007669"/>
    <property type="project" value="InterPro"/>
</dbReference>
<protein>
    <recommendedName>
        <fullName evidence="5">Glycosyltransferase</fullName>
    </recommendedName>
</protein>
<evidence type="ECO:0000313" key="3">
    <source>
        <dbReference type="EMBL" id="MBB6485734.1"/>
    </source>
</evidence>
<gene>
    <name evidence="3" type="ORF">GGD46_003028</name>
</gene>
<sequence length="380" mass="40871">MKIVQVQTQAEAGGAQRISDMVGEGLRARGHQIRTVFMYRKTDVYDRDPHADFILTEPPRGLPGQLRAAVGLARYLRAERPDAVISFQHYGNVFGTIGARLAGTSMIIANQSGAPQTRGVRGILTTIDKLMGTLGLYHANVVNSRWTETQFKTFPEAYRRRTSRIDHGVPAPSHRMEKTAARVALGLPQDVWLAVSSGRMAPSKNQTALVGTLARLPGIHLAIAGTGPEWDAIVALAESHGVKDRLHLVGEVPPNRIFEFLATGDAYAFASTTETFGLAAVEAAISGLPVVTSNLPVMQEVLTTEDGEPAALFVEASTDGMVKGLAEIIAKPELAVSLAAAGQRLKEQYSPARMCAGYEALLSPQSFSHGRNPIDHFQSA</sequence>
<proteinExistence type="predicted"/>
<dbReference type="PANTHER" id="PTHR12526:SF634">
    <property type="entry name" value="BLL3361 PROTEIN"/>
    <property type="match status" value="1"/>
</dbReference>
<feature type="domain" description="Glycosyl transferase family 1" evidence="1">
    <location>
        <begin position="179"/>
        <end position="343"/>
    </location>
</feature>
<dbReference type="RefSeq" id="WP_184705080.1">
    <property type="nucleotide sequence ID" value="NZ_JACHBG010000006.1"/>
</dbReference>
<dbReference type="InterPro" id="IPR001296">
    <property type="entry name" value="Glyco_trans_1"/>
</dbReference>
<dbReference type="PANTHER" id="PTHR12526">
    <property type="entry name" value="GLYCOSYLTRANSFERASE"/>
    <property type="match status" value="1"/>
</dbReference>
<organism evidence="3 4">
    <name type="scientific">Rhizobium lusitanum</name>
    <dbReference type="NCBI Taxonomy" id="293958"/>
    <lineage>
        <taxon>Bacteria</taxon>
        <taxon>Pseudomonadati</taxon>
        <taxon>Pseudomonadota</taxon>
        <taxon>Alphaproteobacteria</taxon>
        <taxon>Hyphomicrobiales</taxon>
        <taxon>Rhizobiaceae</taxon>
        <taxon>Rhizobium/Agrobacterium group</taxon>
        <taxon>Rhizobium</taxon>
    </lineage>
</organism>
<evidence type="ECO:0000259" key="2">
    <source>
        <dbReference type="Pfam" id="PF13579"/>
    </source>
</evidence>
<dbReference type="CDD" id="cd03801">
    <property type="entry name" value="GT4_PimA-like"/>
    <property type="match status" value="1"/>
</dbReference>
<dbReference type="SUPFAM" id="SSF53756">
    <property type="entry name" value="UDP-Glycosyltransferase/glycogen phosphorylase"/>
    <property type="match status" value="1"/>
</dbReference>
<accession>A0A7X0IRC7</accession>
<feature type="domain" description="Glycosyltransferase subfamily 4-like N-terminal" evidence="2">
    <location>
        <begin position="13"/>
        <end position="120"/>
    </location>
</feature>
<comment type="caution">
    <text evidence="3">The sequence shown here is derived from an EMBL/GenBank/DDBJ whole genome shotgun (WGS) entry which is preliminary data.</text>
</comment>
<dbReference type="AlphaFoldDB" id="A0A7X0IRC7"/>
<dbReference type="EMBL" id="JACHBG010000006">
    <property type="protein sequence ID" value="MBB6485734.1"/>
    <property type="molecule type" value="Genomic_DNA"/>
</dbReference>
<dbReference type="Pfam" id="PF00534">
    <property type="entry name" value="Glycos_transf_1"/>
    <property type="match status" value="1"/>
</dbReference>
<evidence type="ECO:0008006" key="5">
    <source>
        <dbReference type="Google" id="ProtNLM"/>
    </source>
</evidence>
<name>A0A7X0IRC7_9HYPH</name>